<feature type="region of interest" description="Disordered" evidence="13">
    <location>
        <begin position="32"/>
        <end position="81"/>
    </location>
</feature>
<feature type="compositionally biased region" description="Low complexity" evidence="13">
    <location>
        <begin position="32"/>
        <end position="62"/>
    </location>
</feature>
<comment type="caution">
    <text evidence="17">The sequence shown here is derived from an EMBL/GenBank/DDBJ whole genome shotgun (WGS) entry which is preliminary data.</text>
</comment>
<keyword evidence="14" id="KW-0732">Signal</keyword>
<dbReference type="PANTHER" id="PTHR11533">
    <property type="entry name" value="PROTEASE M1 ZINC METALLOPROTEASE"/>
    <property type="match status" value="1"/>
</dbReference>
<dbReference type="EC" id="3.4.11.2" evidence="4"/>
<feature type="domain" description="Peptidase M1 membrane alanine aminopeptidase" evidence="15">
    <location>
        <begin position="349"/>
        <end position="490"/>
    </location>
</feature>
<dbReference type="Pfam" id="PF17900">
    <property type="entry name" value="Peptidase_M1_N"/>
    <property type="match status" value="1"/>
</dbReference>
<protein>
    <recommendedName>
        <fullName evidence="5">Aminopeptidase N</fullName>
        <ecNumber evidence="4">3.4.11.2</ecNumber>
    </recommendedName>
    <alternativeName>
        <fullName evidence="11">Alanine aminopeptidase</fullName>
    </alternativeName>
    <alternativeName>
        <fullName evidence="12">Lysyl aminopeptidase</fullName>
    </alternativeName>
</protein>
<evidence type="ECO:0000256" key="12">
    <source>
        <dbReference type="ARBA" id="ARBA00031533"/>
    </source>
</evidence>
<organism evidence="17 18">
    <name type="scientific">Streptosporangium amethystogenes subsp. fukuiense</name>
    <dbReference type="NCBI Taxonomy" id="698418"/>
    <lineage>
        <taxon>Bacteria</taxon>
        <taxon>Bacillati</taxon>
        <taxon>Actinomycetota</taxon>
        <taxon>Actinomycetes</taxon>
        <taxon>Streptosporangiales</taxon>
        <taxon>Streptosporangiaceae</taxon>
        <taxon>Streptosporangium</taxon>
    </lineage>
</organism>
<keyword evidence="10" id="KW-0482">Metalloprotease</keyword>
<name>A0ABW2TB83_9ACTN</name>
<feature type="signal peptide" evidence="14">
    <location>
        <begin position="1"/>
        <end position="27"/>
    </location>
</feature>
<accession>A0ABW2TB83</accession>
<evidence type="ECO:0000256" key="13">
    <source>
        <dbReference type="SAM" id="MobiDB-lite"/>
    </source>
</evidence>
<evidence type="ECO:0000256" key="10">
    <source>
        <dbReference type="ARBA" id="ARBA00023049"/>
    </source>
</evidence>
<evidence type="ECO:0000313" key="17">
    <source>
        <dbReference type="EMBL" id="MFC7605898.1"/>
    </source>
</evidence>
<dbReference type="InterPro" id="IPR014782">
    <property type="entry name" value="Peptidase_M1_dom"/>
</dbReference>
<dbReference type="InterPro" id="IPR050344">
    <property type="entry name" value="Peptidase_M1_aminopeptidases"/>
</dbReference>
<dbReference type="InterPro" id="IPR042097">
    <property type="entry name" value="Aminopeptidase_N-like_N_sf"/>
</dbReference>
<keyword evidence="7" id="KW-0479">Metal-binding</keyword>
<dbReference type="Proteomes" id="UP001596514">
    <property type="component" value="Unassembled WGS sequence"/>
</dbReference>
<keyword evidence="17" id="KW-0031">Aminopeptidase</keyword>
<dbReference type="EMBL" id="JBHTEE010000001">
    <property type="protein sequence ID" value="MFC7605898.1"/>
    <property type="molecule type" value="Genomic_DNA"/>
</dbReference>
<proteinExistence type="inferred from homology"/>
<dbReference type="PROSITE" id="PS51257">
    <property type="entry name" value="PROKAR_LIPOPROTEIN"/>
    <property type="match status" value="1"/>
</dbReference>
<dbReference type="PRINTS" id="PR00756">
    <property type="entry name" value="ALADIPTASE"/>
</dbReference>
<evidence type="ECO:0000256" key="3">
    <source>
        <dbReference type="ARBA" id="ARBA00010136"/>
    </source>
</evidence>
<evidence type="ECO:0000256" key="8">
    <source>
        <dbReference type="ARBA" id="ARBA00022801"/>
    </source>
</evidence>
<keyword evidence="6" id="KW-0645">Protease</keyword>
<keyword evidence="8 17" id="KW-0378">Hydrolase</keyword>
<evidence type="ECO:0000256" key="2">
    <source>
        <dbReference type="ARBA" id="ARBA00001947"/>
    </source>
</evidence>
<keyword evidence="9" id="KW-0862">Zinc</keyword>
<dbReference type="InterPro" id="IPR001930">
    <property type="entry name" value="Peptidase_M1"/>
</dbReference>
<dbReference type="Gene3D" id="2.60.40.1730">
    <property type="entry name" value="tricorn interacting facor f3 domain"/>
    <property type="match status" value="1"/>
</dbReference>
<feature type="chain" id="PRO_5046007597" description="Aminopeptidase N" evidence="14">
    <location>
        <begin position="28"/>
        <end position="500"/>
    </location>
</feature>
<comment type="similarity">
    <text evidence="3">Belongs to the peptidase M1 family.</text>
</comment>
<dbReference type="SUPFAM" id="SSF63737">
    <property type="entry name" value="Leukotriene A4 hydrolase N-terminal domain"/>
    <property type="match status" value="1"/>
</dbReference>
<reference evidence="18" key="1">
    <citation type="journal article" date="2019" name="Int. J. Syst. Evol. Microbiol.">
        <title>The Global Catalogue of Microorganisms (GCM) 10K type strain sequencing project: providing services to taxonomists for standard genome sequencing and annotation.</title>
        <authorList>
            <consortium name="The Broad Institute Genomics Platform"/>
            <consortium name="The Broad Institute Genome Sequencing Center for Infectious Disease"/>
            <person name="Wu L."/>
            <person name="Ma J."/>
        </authorList>
    </citation>
    <scope>NUCLEOTIDE SEQUENCE [LARGE SCALE GENOMIC DNA]</scope>
    <source>
        <strain evidence="18">JCM 10083</strain>
    </source>
</reference>
<dbReference type="PANTHER" id="PTHR11533:SF297">
    <property type="entry name" value="AMINOPEPTIDASE N"/>
    <property type="match status" value="1"/>
</dbReference>
<evidence type="ECO:0000256" key="5">
    <source>
        <dbReference type="ARBA" id="ARBA00015611"/>
    </source>
</evidence>
<evidence type="ECO:0000313" key="18">
    <source>
        <dbReference type="Proteomes" id="UP001596514"/>
    </source>
</evidence>
<evidence type="ECO:0000256" key="6">
    <source>
        <dbReference type="ARBA" id="ARBA00022670"/>
    </source>
</evidence>
<comment type="cofactor">
    <cofactor evidence="2">
        <name>Zn(2+)</name>
        <dbReference type="ChEBI" id="CHEBI:29105"/>
    </cofactor>
</comment>
<dbReference type="CDD" id="cd09603">
    <property type="entry name" value="M1_APN_like"/>
    <property type="match status" value="1"/>
</dbReference>
<dbReference type="InterPro" id="IPR045357">
    <property type="entry name" value="Aminopeptidase_N-like_N"/>
</dbReference>
<dbReference type="Gene3D" id="1.10.390.10">
    <property type="entry name" value="Neutral Protease Domain 2"/>
    <property type="match status" value="1"/>
</dbReference>
<dbReference type="Pfam" id="PF01433">
    <property type="entry name" value="Peptidase_M1"/>
    <property type="match status" value="1"/>
</dbReference>
<evidence type="ECO:0000259" key="16">
    <source>
        <dbReference type="Pfam" id="PF17900"/>
    </source>
</evidence>
<evidence type="ECO:0000256" key="1">
    <source>
        <dbReference type="ARBA" id="ARBA00000098"/>
    </source>
</evidence>
<feature type="domain" description="Aminopeptidase N-like N-terminal" evidence="16">
    <location>
        <begin position="89"/>
        <end position="262"/>
    </location>
</feature>
<dbReference type="GO" id="GO:0004177">
    <property type="term" value="F:aminopeptidase activity"/>
    <property type="evidence" value="ECO:0007669"/>
    <property type="project" value="UniProtKB-KW"/>
</dbReference>
<evidence type="ECO:0000256" key="7">
    <source>
        <dbReference type="ARBA" id="ARBA00022723"/>
    </source>
</evidence>
<dbReference type="RefSeq" id="WP_343977772.1">
    <property type="nucleotide sequence ID" value="NZ_BAAAGK010000156.1"/>
</dbReference>
<evidence type="ECO:0000256" key="11">
    <source>
        <dbReference type="ARBA" id="ARBA00029811"/>
    </source>
</evidence>
<evidence type="ECO:0000256" key="4">
    <source>
        <dbReference type="ARBA" id="ARBA00012564"/>
    </source>
</evidence>
<dbReference type="SUPFAM" id="SSF55486">
    <property type="entry name" value="Metalloproteases ('zincins'), catalytic domain"/>
    <property type="match status" value="1"/>
</dbReference>
<dbReference type="InterPro" id="IPR027268">
    <property type="entry name" value="Peptidase_M4/M1_CTD_sf"/>
</dbReference>
<evidence type="ECO:0000256" key="9">
    <source>
        <dbReference type="ARBA" id="ARBA00022833"/>
    </source>
</evidence>
<keyword evidence="18" id="KW-1185">Reference proteome</keyword>
<evidence type="ECO:0000259" key="15">
    <source>
        <dbReference type="Pfam" id="PF01433"/>
    </source>
</evidence>
<comment type="catalytic activity">
    <reaction evidence="1">
        <text>Release of an N-terminal amino acid, Xaa-|-Yaa- from a peptide, amide or arylamide. Xaa is preferably Ala, but may be most amino acids including Pro (slow action). When a terminal hydrophobic residue is followed by a prolyl residue, the two may be released as an intact Xaa-Pro dipeptide.</text>
        <dbReference type="EC" id="3.4.11.2"/>
    </reaction>
</comment>
<evidence type="ECO:0000256" key="14">
    <source>
        <dbReference type="SAM" id="SignalP"/>
    </source>
</evidence>
<sequence>MASKRLATTATAALLSTLGTIGTVACAASSGESAPAAGSTVNSTVNSTLSGPSASPLSSSAADTRARPGAPGIGDSDFPTDGNGGYDVDHYLLKLGYTPSAKHLAGTARIEARATQHLASFNLDLSGFTVSRVTVDGRPARFDRAGSELTVTPAESIPNDATFAVDVTYAGEPKPVRNSSNLGTYGFIPTQDGAFVTGQPNGAKTWFPSNDHPADKARYDFELTVPAGLTALANGELVGEPKTAGGRTTFRWRESHPMASYLATMTLGRFEVLQGKTPGGLKNLAAVDPIFRGSLRRLYDVSGKVTDYWSTLFGPYPFSSTGGVVDDFPAGYALENQTKPMYGGFAPDEDIIAHELAHQWFGDSLSIKRWKDLWLNEGFATYAEWLWSEHEGRATTEQLFRRHYAAAVGDPIWSYAPGRARPEDLFNNSVYTRGGMTLHALRQRIGDQAFFKLLKQWVATHKYGSVTTPEFIAMAEKISGKNLEALFDAWLFTAEKPSTW</sequence>
<gene>
    <name evidence="17" type="ORF">ACFQVD_37940</name>
</gene>